<gene>
    <name evidence="3" type="ORF">Pmani_031043</name>
</gene>
<dbReference type="GO" id="GO:0005634">
    <property type="term" value="C:nucleus"/>
    <property type="evidence" value="ECO:0007669"/>
    <property type="project" value="TreeGrafter"/>
</dbReference>
<dbReference type="GO" id="GO:0016274">
    <property type="term" value="F:protein-arginine N-methyltransferase activity"/>
    <property type="evidence" value="ECO:0007669"/>
    <property type="project" value="InterPro"/>
</dbReference>
<feature type="region of interest" description="Disordered" evidence="2">
    <location>
        <begin position="1012"/>
        <end position="1052"/>
    </location>
</feature>
<sequence>MALDTWRTLFRECLGGRGSQYCEEVVPLLVAVDQGVKPSLLWDVCTADTSGLLALLNQARAKGLLGSKLVLVELGLDVFIVNVPAVTRTLVNIIASTQTWLIDISGSVPKVATNENHQEFHTYLTSIIAQLNIGSTDAGMTDSSVGSLSTQNGDVNSPNSSTTTNTPQAPPPPPPSDTSVGEIKAVEVKLPEDLNLSTIFGCMLGYPHIYWWQGESGGNSLSGMPLKVFKLSAECAVDGSVVELYSFSIPEALEGDLRPGIEHWGNVTNARIEQAASFSNASFKCDSVLCLSVALHGSLPEAWNYASLARVSCPRDPNTQDTWSRLTNALVDRWHLPMINDQARNSGFKRAIEKAVTEGHHTVLDIGSGTGLLSLYAKKAGATEVYACEVDKFMCEMGKDILKLNDGTSNISILNKHSNNINIPQDIPQRVSLVVSETVDAGLLGEHILTTLQQAWHHHLLPPPSPPLLEAATSMTTTTLEIKATPVQEEVNGIQEKANDLKKIAKKIPEKASGATEVASIAQEKVSGSQEKAQKIPKKSTDIQKQRNTKNVKKEAKNIQEKANGIQERNASEVKKKNKNIRKRAKNIPAEISGVQNQFNVNQEKAYVVQERDTKADAVSCEPLQSSLNSDAVTGDASADKKLGNRSKHTHCEDDPNNAGNGTVSDIENGLPLATCGRVIPSKAEVFIALISCEYIAKQTRLIDNHFSYFKNKTVCVKLDEPYMSEKLSQVPGGFQLLSKWTRITTINFNSIDDILRHQQGDINGTLDIQCTESGTIDAIVLAFTLHLDDTECINTFPETLHTQWENAVYPVSHPTHLEASDRVAVNVECEGVMRLSVHESYLSSDTTGENNLYLQANALRFLNSNTFTSVFTSAAESIATKLGIDSKSKTATDSQCPLVICDTTPFPVAGLRLLSLRPHSRLYVEEEEVQRALVEVGVEAGLSEDLEEAVDVLFLWPTTGEGTLKDDFVKKILLYRLMLSEEGMVFPQEVDLVVGVVGSPTLTSMTRVDDANTCGARSRQEEKRRGLSNISGEGGRKDKKKGPEKPLPFSL</sequence>
<dbReference type="Gene3D" id="2.70.160.11">
    <property type="entry name" value="Hnrnp arginine n-methyltransferase1"/>
    <property type="match status" value="1"/>
</dbReference>
<comment type="caution">
    <text evidence="3">The sequence shown here is derived from an EMBL/GenBank/DDBJ whole genome shotgun (WGS) entry which is preliminary data.</text>
</comment>
<dbReference type="InterPro" id="IPR020596">
    <property type="entry name" value="rRNA_Ade_Mease_Trfase_CS"/>
</dbReference>
<dbReference type="Proteomes" id="UP001292094">
    <property type="component" value="Unassembled WGS sequence"/>
</dbReference>
<feature type="compositionally biased region" description="Polar residues" evidence="2">
    <location>
        <begin position="142"/>
        <end position="155"/>
    </location>
</feature>
<proteinExistence type="predicted"/>
<dbReference type="Gene3D" id="3.40.50.150">
    <property type="entry name" value="Vaccinia Virus protein VP39"/>
    <property type="match status" value="1"/>
</dbReference>
<dbReference type="Pfam" id="PF06325">
    <property type="entry name" value="PrmA"/>
    <property type="match status" value="1"/>
</dbReference>
<organism evidence="3 4">
    <name type="scientific">Petrolisthes manimaculis</name>
    <dbReference type="NCBI Taxonomy" id="1843537"/>
    <lineage>
        <taxon>Eukaryota</taxon>
        <taxon>Metazoa</taxon>
        <taxon>Ecdysozoa</taxon>
        <taxon>Arthropoda</taxon>
        <taxon>Crustacea</taxon>
        <taxon>Multicrustacea</taxon>
        <taxon>Malacostraca</taxon>
        <taxon>Eumalacostraca</taxon>
        <taxon>Eucarida</taxon>
        <taxon>Decapoda</taxon>
        <taxon>Pleocyemata</taxon>
        <taxon>Anomura</taxon>
        <taxon>Galatheoidea</taxon>
        <taxon>Porcellanidae</taxon>
        <taxon>Petrolisthes</taxon>
    </lineage>
</organism>
<evidence type="ECO:0000313" key="4">
    <source>
        <dbReference type="Proteomes" id="UP001292094"/>
    </source>
</evidence>
<dbReference type="PANTHER" id="PTHR11006">
    <property type="entry name" value="PROTEIN ARGININE N-METHYLTRANSFERASE"/>
    <property type="match status" value="1"/>
</dbReference>
<dbReference type="PROSITE" id="PS01131">
    <property type="entry name" value="RRNA_A_DIMETH"/>
    <property type="match status" value="1"/>
</dbReference>
<dbReference type="InterPro" id="IPR027850">
    <property type="entry name" value="DUF4504"/>
</dbReference>
<dbReference type="SUPFAM" id="SSF53335">
    <property type="entry name" value="S-adenosyl-L-methionine-dependent methyltransferases"/>
    <property type="match status" value="2"/>
</dbReference>
<dbReference type="PANTHER" id="PTHR11006:SF60">
    <property type="entry name" value="PROTEIN ARGININE N-METHYLTRANSFERASE 9"/>
    <property type="match status" value="1"/>
</dbReference>
<evidence type="ECO:0000313" key="3">
    <source>
        <dbReference type="EMBL" id="KAK4296462.1"/>
    </source>
</evidence>
<evidence type="ECO:0000256" key="1">
    <source>
        <dbReference type="ARBA" id="ARBA00022691"/>
    </source>
</evidence>
<reference evidence="3" key="1">
    <citation type="submission" date="2023-11" db="EMBL/GenBank/DDBJ databases">
        <title>Genome assemblies of two species of porcelain crab, Petrolisthes cinctipes and Petrolisthes manimaculis (Anomura: Porcellanidae).</title>
        <authorList>
            <person name="Angst P."/>
        </authorList>
    </citation>
    <scope>NUCLEOTIDE SEQUENCE</scope>
    <source>
        <strain evidence="3">PB745_02</strain>
        <tissue evidence="3">Gill</tissue>
    </source>
</reference>
<name>A0AAE1TSW4_9EUCA</name>
<dbReference type="InterPro" id="IPR025799">
    <property type="entry name" value="Arg_MeTrfase"/>
</dbReference>
<feature type="region of interest" description="Disordered" evidence="2">
    <location>
        <begin position="142"/>
        <end position="180"/>
    </location>
</feature>
<feature type="compositionally biased region" description="Low complexity" evidence="2">
    <location>
        <begin position="156"/>
        <end position="167"/>
    </location>
</feature>
<feature type="region of interest" description="Disordered" evidence="2">
    <location>
        <begin position="529"/>
        <end position="581"/>
    </location>
</feature>
<keyword evidence="4" id="KW-1185">Reference proteome</keyword>
<dbReference type="Pfam" id="PF14953">
    <property type="entry name" value="DUF4504"/>
    <property type="match status" value="1"/>
</dbReference>
<dbReference type="AlphaFoldDB" id="A0AAE1TSW4"/>
<dbReference type="GO" id="GO:0000179">
    <property type="term" value="F:rRNA (adenine-N6,N6-)-dimethyltransferase activity"/>
    <property type="evidence" value="ECO:0007669"/>
    <property type="project" value="InterPro"/>
</dbReference>
<dbReference type="GO" id="GO:0042054">
    <property type="term" value="F:histone methyltransferase activity"/>
    <property type="evidence" value="ECO:0007669"/>
    <property type="project" value="TreeGrafter"/>
</dbReference>
<evidence type="ECO:0000256" key="2">
    <source>
        <dbReference type="SAM" id="MobiDB-lite"/>
    </source>
</evidence>
<keyword evidence="1" id="KW-0949">S-adenosyl-L-methionine</keyword>
<dbReference type="EMBL" id="JAWZYT010003848">
    <property type="protein sequence ID" value="KAK4296462.1"/>
    <property type="molecule type" value="Genomic_DNA"/>
</dbReference>
<accession>A0AAE1TSW4</accession>
<protein>
    <submittedName>
        <fullName evidence="3">Uncharacterized protein</fullName>
    </submittedName>
</protein>
<dbReference type="InterPro" id="IPR029063">
    <property type="entry name" value="SAM-dependent_MTases_sf"/>
</dbReference>
<dbReference type="CDD" id="cd02440">
    <property type="entry name" value="AdoMet_MTases"/>
    <property type="match status" value="1"/>
</dbReference>
<feature type="region of interest" description="Disordered" evidence="2">
    <location>
        <begin position="628"/>
        <end position="664"/>
    </location>
</feature>